<dbReference type="OrthoDB" id="9179698at2"/>
<dbReference type="PANTHER" id="PTHR33164">
    <property type="entry name" value="TRANSCRIPTIONAL REGULATOR, MARR FAMILY"/>
    <property type="match status" value="1"/>
</dbReference>
<dbReference type="InterPro" id="IPR036390">
    <property type="entry name" value="WH_DNA-bd_sf"/>
</dbReference>
<dbReference type="KEGG" id="cof:FOZ74_14455"/>
<protein>
    <submittedName>
        <fullName evidence="2">MarR family transcriptional regulator</fullName>
    </submittedName>
</protein>
<dbReference type="RefSeq" id="WP_146913712.1">
    <property type="nucleotide sequence ID" value="NZ_CP042344.1"/>
</dbReference>
<dbReference type="InterPro" id="IPR000835">
    <property type="entry name" value="HTH_MarR-typ"/>
</dbReference>
<gene>
    <name evidence="2" type="ORF">FOZ74_14455</name>
</gene>
<evidence type="ECO:0000313" key="2">
    <source>
        <dbReference type="EMBL" id="QEA14131.1"/>
    </source>
</evidence>
<dbReference type="PRINTS" id="PR00598">
    <property type="entry name" value="HTHMARR"/>
</dbReference>
<evidence type="ECO:0000313" key="3">
    <source>
        <dbReference type="Proteomes" id="UP000321199"/>
    </source>
</evidence>
<dbReference type="Pfam" id="PF12802">
    <property type="entry name" value="MarR_2"/>
    <property type="match status" value="1"/>
</dbReference>
<dbReference type="SMART" id="SM00347">
    <property type="entry name" value="HTH_MARR"/>
    <property type="match status" value="1"/>
</dbReference>
<sequence length="154" mass="17086">MKRQVPRSQSPDSRSSSADEGVVDALVTASFVTMAAINRIGAEHDLSLSLVRVLGILWDRRPRMSELAEHLGLEKQTMSGLIARAQKRGLVARAPNADDRRAMEVFLTSEGAELVQRLRKQAHQALLPRIQKLCAEDQQQLQALLECMLADHGH</sequence>
<dbReference type="GO" id="GO:0006950">
    <property type="term" value="P:response to stress"/>
    <property type="evidence" value="ECO:0007669"/>
    <property type="project" value="TreeGrafter"/>
</dbReference>
<dbReference type="InterPro" id="IPR039422">
    <property type="entry name" value="MarR/SlyA-like"/>
</dbReference>
<feature type="domain" description="HTH marR-type" evidence="1">
    <location>
        <begin position="19"/>
        <end position="150"/>
    </location>
</feature>
<dbReference type="SUPFAM" id="SSF46785">
    <property type="entry name" value="Winged helix' DNA-binding domain"/>
    <property type="match status" value="1"/>
</dbReference>
<reference evidence="2 3" key="1">
    <citation type="submission" date="2019-07" db="EMBL/GenBank/DDBJ databases">
        <title>Complete genome sequence of Comamonas sp. NLF 7-7 isolated from livestock.</title>
        <authorList>
            <person name="Kim D.H."/>
            <person name="Kim J.G."/>
        </authorList>
    </citation>
    <scope>NUCLEOTIDE SEQUENCE [LARGE SCALE GENOMIC DNA]</scope>
    <source>
        <strain evidence="2 3">NLF 7-7</strain>
    </source>
</reference>
<evidence type="ECO:0000259" key="1">
    <source>
        <dbReference type="PROSITE" id="PS50995"/>
    </source>
</evidence>
<dbReference type="PROSITE" id="PS50995">
    <property type="entry name" value="HTH_MARR_2"/>
    <property type="match status" value="1"/>
</dbReference>
<accession>A0A5B8RX44</accession>
<proteinExistence type="predicted"/>
<dbReference type="GO" id="GO:0003700">
    <property type="term" value="F:DNA-binding transcription factor activity"/>
    <property type="evidence" value="ECO:0007669"/>
    <property type="project" value="InterPro"/>
</dbReference>
<organism evidence="2 3">
    <name type="scientific">Comamonas flocculans</name>
    <dbReference type="NCBI Taxonomy" id="2597701"/>
    <lineage>
        <taxon>Bacteria</taxon>
        <taxon>Pseudomonadati</taxon>
        <taxon>Pseudomonadota</taxon>
        <taxon>Betaproteobacteria</taxon>
        <taxon>Burkholderiales</taxon>
        <taxon>Comamonadaceae</taxon>
        <taxon>Comamonas</taxon>
    </lineage>
</organism>
<dbReference type="Proteomes" id="UP000321199">
    <property type="component" value="Chromosome"/>
</dbReference>
<keyword evidence="3" id="KW-1185">Reference proteome</keyword>
<name>A0A5B8RX44_9BURK</name>
<dbReference type="EMBL" id="CP042344">
    <property type="protein sequence ID" value="QEA14131.1"/>
    <property type="molecule type" value="Genomic_DNA"/>
</dbReference>
<dbReference type="Gene3D" id="1.10.10.10">
    <property type="entry name" value="Winged helix-like DNA-binding domain superfamily/Winged helix DNA-binding domain"/>
    <property type="match status" value="1"/>
</dbReference>
<dbReference type="AlphaFoldDB" id="A0A5B8RX44"/>
<dbReference type="PANTHER" id="PTHR33164:SF99">
    <property type="entry name" value="MARR FAMILY REGULATORY PROTEIN"/>
    <property type="match status" value="1"/>
</dbReference>
<dbReference type="InterPro" id="IPR036388">
    <property type="entry name" value="WH-like_DNA-bd_sf"/>
</dbReference>